<dbReference type="OMA" id="HIYLIWA"/>
<dbReference type="InParanoid" id="A0A165FN06"/>
<feature type="transmembrane region" description="Helical" evidence="10">
    <location>
        <begin position="110"/>
        <end position="127"/>
    </location>
</feature>
<dbReference type="EMBL" id="KV407461">
    <property type="protein sequence ID" value="KZF21176.1"/>
    <property type="molecule type" value="Genomic_DNA"/>
</dbReference>
<dbReference type="Pfam" id="PF01529">
    <property type="entry name" value="DHHC"/>
    <property type="match status" value="1"/>
</dbReference>
<dbReference type="PROSITE" id="PS50216">
    <property type="entry name" value="DHHC"/>
    <property type="match status" value="1"/>
</dbReference>
<evidence type="ECO:0000256" key="2">
    <source>
        <dbReference type="ARBA" id="ARBA00022679"/>
    </source>
</evidence>
<evidence type="ECO:0000256" key="5">
    <source>
        <dbReference type="ARBA" id="ARBA00023136"/>
    </source>
</evidence>
<keyword evidence="8 10" id="KW-0012">Acyltransferase</keyword>
<evidence type="ECO:0000256" key="6">
    <source>
        <dbReference type="ARBA" id="ARBA00023139"/>
    </source>
</evidence>
<keyword evidence="4 10" id="KW-1133">Transmembrane helix</keyword>
<dbReference type="Proteomes" id="UP000076632">
    <property type="component" value="Unassembled WGS sequence"/>
</dbReference>
<dbReference type="GO" id="GO:0016020">
    <property type="term" value="C:membrane"/>
    <property type="evidence" value="ECO:0007669"/>
    <property type="project" value="UniProtKB-SubCell"/>
</dbReference>
<dbReference type="AlphaFoldDB" id="A0A165FN06"/>
<evidence type="ECO:0000256" key="10">
    <source>
        <dbReference type="RuleBase" id="RU079119"/>
    </source>
</evidence>
<dbReference type="FunCoup" id="A0A165FN06">
    <property type="interactions" value="24"/>
</dbReference>
<feature type="transmembrane region" description="Helical" evidence="10">
    <location>
        <begin position="202"/>
        <end position="224"/>
    </location>
</feature>
<comment type="similarity">
    <text evidence="10">Belongs to the DHHC palmitoyltransferase family.</text>
</comment>
<dbReference type="PANTHER" id="PTHR22883:SF480">
    <property type="entry name" value="PALMITOYLTRANSFERASE SWF1"/>
    <property type="match status" value="1"/>
</dbReference>
<keyword evidence="6" id="KW-0564">Palmitate</keyword>
<proteinExistence type="inferred from homology"/>
<dbReference type="GO" id="GO:0005794">
    <property type="term" value="C:Golgi apparatus"/>
    <property type="evidence" value="ECO:0007669"/>
    <property type="project" value="TreeGrafter"/>
</dbReference>
<reference evidence="12 13" key="1">
    <citation type="journal article" date="2016" name="Fungal Biol.">
        <title>The genome of Xylona heveae provides a window into fungal endophytism.</title>
        <authorList>
            <person name="Gazis R."/>
            <person name="Kuo A."/>
            <person name="Riley R."/>
            <person name="LaButti K."/>
            <person name="Lipzen A."/>
            <person name="Lin J."/>
            <person name="Amirebrahimi M."/>
            <person name="Hesse C.N."/>
            <person name="Spatafora J.W."/>
            <person name="Henrissat B."/>
            <person name="Hainaut M."/>
            <person name="Grigoriev I.V."/>
            <person name="Hibbett D.S."/>
        </authorList>
    </citation>
    <scope>NUCLEOTIDE SEQUENCE [LARGE SCALE GENOMIC DNA]</scope>
    <source>
        <strain evidence="12 13">TC161</strain>
    </source>
</reference>
<sequence>MLVSFKTLLFAITAISFCTFIALFGRLPAFRDTPIGSLHRLLLIHIPSFLRSVDYRFCGGHVSPALARLGNYLMHDKHPLVLIMFIGLLVVSECMFIPKAWPRLGSGHRLLVPLVATPPYIYIYLAATSNASRITASNHAAQMRAYPYDHVLYKPGIQCRTCKLLKPARSKHCSICKACVAKHDHHCIWVNNCLGRDNYVHFIYLLISVTVLLCYGAYLGYALLSQRLKTEISRPSGQHWSTGMAWSLYFQYWSWALSQEIRIGAVGLLAFMCMPLSGGFLIYHIYLIWAGMTTNESSKWADWREAIYDGLVLKASKTQSGQSRSNEAVESEVKWPVSSDQLLIHRSVLEVQDEGEGTGDKWKPIYSLAEVENIYDLGFWDNLHDVFWNRR</sequence>
<dbReference type="GO" id="GO:0005783">
    <property type="term" value="C:endoplasmic reticulum"/>
    <property type="evidence" value="ECO:0007669"/>
    <property type="project" value="TreeGrafter"/>
</dbReference>
<keyword evidence="3 10" id="KW-0812">Transmembrane</keyword>
<evidence type="ECO:0000256" key="8">
    <source>
        <dbReference type="ARBA" id="ARBA00023315"/>
    </source>
</evidence>
<evidence type="ECO:0000313" key="13">
    <source>
        <dbReference type="Proteomes" id="UP000076632"/>
    </source>
</evidence>
<organism evidence="12 13">
    <name type="scientific">Xylona heveae (strain CBS 132557 / TC161)</name>
    <dbReference type="NCBI Taxonomy" id="1328760"/>
    <lineage>
        <taxon>Eukaryota</taxon>
        <taxon>Fungi</taxon>
        <taxon>Dikarya</taxon>
        <taxon>Ascomycota</taxon>
        <taxon>Pezizomycotina</taxon>
        <taxon>Xylonomycetes</taxon>
        <taxon>Xylonales</taxon>
        <taxon>Xylonaceae</taxon>
        <taxon>Xylona</taxon>
    </lineage>
</organism>
<feature type="domain" description="Palmitoyltransferase DHHC" evidence="11">
    <location>
        <begin position="159"/>
        <end position="300"/>
    </location>
</feature>
<feature type="transmembrane region" description="Helical" evidence="10">
    <location>
        <begin position="263"/>
        <end position="289"/>
    </location>
</feature>
<dbReference type="PANTHER" id="PTHR22883">
    <property type="entry name" value="ZINC FINGER DHHC DOMAIN CONTAINING PROTEIN"/>
    <property type="match status" value="1"/>
</dbReference>
<evidence type="ECO:0000256" key="9">
    <source>
        <dbReference type="ARBA" id="ARBA00048048"/>
    </source>
</evidence>
<evidence type="ECO:0000313" key="12">
    <source>
        <dbReference type="EMBL" id="KZF21176.1"/>
    </source>
</evidence>
<accession>A0A165FN06</accession>
<dbReference type="STRING" id="1328760.A0A165FN06"/>
<comment type="domain">
    <text evidence="10">The DHHC domain is required for palmitoyltransferase activity.</text>
</comment>
<keyword evidence="5 10" id="KW-0472">Membrane</keyword>
<feature type="transmembrane region" description="Helical" evidence="10">
    <location>
        <begin position="7"/>
        <end position="27"/>
    </location>
</feature>
<evidence type="ECO:0000256" key="4">
    <source>
        <dbReference type="ARBA" id="ARBA00022989"/>
    </source>
</evidence>
<gene>
    <name evidence="12" type="ORF">L228DRAFT_167586</name>
</gene>
<feature type="transmembrane region" description="Helical" evidence="10">
    <location>
        <begin position="80"/>
        <end position="98"/>
    </location>
</feature>
<dbReference type="GO" id="GO:0006612">
    <property type="term" value="P:protein targeting to membrane"/>
    <property type="evidence" value="ECO:0007669"/>
    <property type="project" value="TreeGrafter"/>
</dbReference>
<evidence type="ECO:0000256" key="1">
    <source>
        <dbReference type="ARBA" id="ARBA00004141"/>
    </source>
</evidence>
<name>A0A165FN06_XYLHT</name>
<dbReference type="RefSeq" id="XP_018186731.1">
    <property type="nucleotide sequence ID" value="XM_018329446.1"/>
</dbReference>
<dbReference type="InterPro" id="IPR039859">
    <property type="entry name" value="PFA4/ZDH16/20/ERF2-like"/>
</dbReference>
<evidence type="ECO:0000256" key="7">
    <source>
        <dbReference type="ARBA" id="ARBA00023288"/>
    </source>
</evidence>
<dbReference type="InterPro" id="IPR001594">
    <property type="entry name" value="Palmitoyltrfase_DHHC"/>
</dbReference>
<keyword evidence="7" id="KW-0449">Lipoprotein</keyword>
<keyword evidence="2 10" id="KW-0808">Transferase</keyword>
<evidence type="ECO:0000256" key="3">
    <source>
        <dbReference type="ARBA" id="ARBA00022692"/>
    </source>
</evidence>
<comment type="subcellular location">
    <subcellularLocation>
        <location evidence="1">Membrane</location>
        <topology evidence="1">Multi-pass membrane protein</topology>
    </subcellularLocation>
</comment>
<comment type="catalytic activity">
    <reaction evidence="9 10">
        <text>L-cysteinyl-[protein] + hexadecanoyl-CoA = S-hexadecanoyl-L-cysteinyl-[protein] + CoA</text>
        <dbReference type="Rhea" id="RHEA:36683"/>
        <dbReference type="Rhea" id="RHEA-COMP:10131"/>
        <dbReference type="Rhea" id="RHEA-COMP:11032"/>
        <dbReference type="ChEBI" id="CHEBI:29950"/>
        <dbReference type="ChEBI" id="CHEBI:57287"/>
        <dbReference type="ChEBI" id="CHEBI:57379"/>
        <dbReference type="ChEBI" id="CHEBI:74151"/>
        <dbReference type="EC" id="2.3.1.225"/>
    </reaction>
</comment>
<keyword evidence="13" id="KW-1185">Reference proteome</keyword>
<dbReference type="OrthoDB" id="9909019at2759"/>
<dbReference type="GeneID" id="28894583"/>
<evidence type="ECO:0000259" key="11">
    <source>
        <dbReference type="Pfam" id="PF01529"/>
    </source>
</evidence>
<protein>
    <recommendedName>
        <fullName evidence="10">Palmitoyltransferase</fullName>
        <ecNumber evidence="10">2.3.1.225</ecNumber>
    </recommendedName>
</protein>
<dbReference type="GO" id="GO:0019706">
    <property type="term" value="F:protein-cysteine S-palmitoyltransferase activity"/>
    <property type="evidence" value="ECO:0007669"/>
    <property type="project" value="UniProtKB-EC"/>
</dbReference>
<dbReference type="EC" id="2.3.1.225" evidence="10"/>